<reference evidence="1 2" key="1">
    <citation type="journal article" date="2021" name="Hortic Res">
        <title>High-quality reference genome and annotation aids understanding of berry development for evergreen blueberry (Vaccinium darrowii).</title>
        <authorList>
            <person name="Yu J."/>
            <person name="Hulse-Kemp A.M."/>
            <person name="Babiker E."/>
            <person name="Staton M."/>
        </authorList>
    </citation>
    <scope>NUCLEOTIDE SEQUENCE [LARGE SCALE GENOMIC DNA]</scope>
    <source>
        <strain evidence="2">cv. NJ 8807/NJ 8810</strain>
        <tissue evidence="1">Young leaf</tissue>
    </source>
</reference>
<protein>
    <submittedName>
        <fullName evidence="1">Uncharacterized protein</fullName>
    </submittedName>
</protein>
<keyword evidence="2" id="KW-1185">Reference proteome</keyword>
<evidence type="ECO:0000313" key="2">
    <source>
        <dbReference type="Proteomes" id="UP000828048"/>
    </source>
</evidence>
<comment type="caution">
    <text evidence="1">The sequence shown here is derived from an EMBL/GenBank/DDBJ whole genome shotgun (WGS) entry which is preliminary data.</text>
</comment>
<dbReference type="EMBL" id="CM037159">
    <property type="protein sequence ID" value="KAH7865366.1"/>
    <property type="molecule type" value="Genomic_DNA"/>
</dbReference>
<proteinExistence type="predicted"/>
<name>A0ACB7ZHC2_9ERIC</name>
<evidence type="ECO:0000313" key="1">
    <source>
        <dbReference type="EMBL" id="KAH7865366.1"/>
    </source>
</evidence>
<gene>
    <name evidence="1" type="ORF">Vadar_005669</name>
</gene>
<organism evidence="1 2">
    <name type="scientific">Vaccinium darrowii</name>
    <dbReference type="NCBI Taxonomy" id="229202"/>
    <lineage>
        <taxon>Eukaryota</taxon>
        <taxon>Viridiplantae</taxon>
        <taxon>Streptophyta</taxon>
        <taxon>Embryophyta</taxon>
        <taxon>Tracheophyta</taxon>
        <taxon>Spermatophyta</taxon>
        <taxon>Magnoliopsida</taxon>
        <taxon>eudicotyledons</taxon>
        <taxon>Gunneridae</taxon>
        <taxon>Pentapetalae</taxon>
        <taxon>asterids</taxon>
        <taxon>Ericales</taxon>
        <taxon>Ericaceae</taxon>
        <taxon>Vaccinioideae</taxon>
        <taxon>Vaccinieae</taxon>
        <taxon>Vaccinium</taxon>
    </lineage>
</organism>
<dbReference type="Proteomes" id="UP000828048">
    <property type="component" value="Chromosome 9"/>
</dbReference>
<accession>A0ACB7ZHC2</accession>
<sequence length="365" mass="41188">MGNHRFRLSDMIPNSWFQKLKHMGTVRNQNTNHFTKKKPSPPSSKSTKTTTSSSSSSTSIPPKTEQPKLISHQRKSYYFTRELTPPSPQPPNPKSPETHLLESPRKSTKQRKRLSTTKNRRNRVVTTSSSVSTGCSCRATVESVATNPDSTSEDYPISPLDSSSDHQSVFPEFCSDHDNEHGISSCPSSCQCRVQNDIVINLNEKTPSPKFDGFVKISELELAPIVTKKPTKIPNDFENPIHQLEKSEKQRNSSVRSPGVRLRTNSPRIASRKMWAHGRKSVSSSCRSGRGRLSESFALVKTSVDPQRDFRESMVEMILENNLRASKDLEDLLACYLQLNADEYHELIVEVFKQIWFDIAGVKVK</sequence>